<organism evidence="1 2">
    <name type="scientific">Gloeobacter morelensis MG652769</name>
    <dbReference type="NCBI Taxonomy" id="2781736"/>
    <lineage>
        <taxon>Bacteria</taxon>
        <taxon>Bacillati</taxon>
        <taxon>Cyanobacteriota</taxon>
        <taxon>Cyanophyceae</taxon>
        <taxon>Gloeobacterales</taxon>
        <taxon>Gloeobacteraceae</taxon>
        <taxon>Gloeobacter</taxon>
        <taxon>Gloeobacter morelensis</taxon>
    </lineage>
</organism>
<evidence type="ECO:0000313" key="1">
    <source>
        <dbReference type="EMBL" id="UFP93041.1"/>
    </source>
</evidence>
<sequence>MSKTRRSFTPEFKLQVVREVEAGSTVAQVARLQALHPNLVTHWCMQYRNNPHAAFVHSSAGQKRQEQRIAKLKQMVGKLTMENQFLKKVLERSEMQVKERKSPPYDNAFAESFMKTLKYEEVLLNEYTSYREVKENVASEAIAFIHRIFAARRV</sequence>
<dbReference type="EMBL" id="CP063845">
    <property type="protein sequence ID" value="UFP93041.1"/>
    <property type="molecule type" value="Genomic_DNA"/>
</dbReference>
<dbReference type="InterPro" id="IPR051839">
    <property type="entry name" value="RD_transcriptional_regulator"/>
</dbReference>
<accession>A0ABY3PH85</accession>
<dbReference type="PANTHER" id="PTHR33215">
    <property type="entry name" value="PROTEIN DISTAL ANTENNA"/>
    <property type="match status" value="1"/>
</dbReference>
<proteinExistence type="predicted"/>
<dbReference type="InterPro" id="IPR009057">
    <property type="entry name" value="Homeodomain-like_sf"/>
</dbReference>
<dbReference type="RefSeq" id="WP_230840047.1">
    <property type="nucleotide sequence ID" value="NZ_CP063845.1"/>
</dbReference>
<dbReference type="SUPFAM" id="SSF46689">
    <property type="entry name" value="Homeodomain-like"/>
    <property type="match status" value="1"/>
</dbReference>
<evidence type="ECO:0000313" key="2">
    <source>
        <dbReference type="Proteomes" id="UP001054846"/>
    </source>
</evidence>
<dbReference type="Proteomes" id="UP001054846">
    <property type="component" value="Chromosome"/>
</dbReference>
<reference evidence="1 2" key="1">
    <citation type="journal article" date="2021" name="Genome Biol. Evol.">
        <title>Complete Genome Sequencing of a Novel Gloeobacter Species from a Waterfall Cave in Mexico.</title>
        <authorList>
            <person name="Saw J.H."/>
            <person name="Cardona T."/>
            <person name="Montejano G."/>
        </authorList>
    </citation>
    <scope>NUCLEOTIDE SEQUENCE [LARGE SCALE GENOMIC DNA]</scope>
    <source>
        <strain evidence="1">MG652769</strain>
    </source>
</reference>
<dbReference type="InterPro" id="IPR002514">
    <property type="entry name" value="Transposase_8"/>
</dbReference>
<dbReference type="PANTHER" id="PTHR33215:SF11">
    <property type="entry name" value="BLR1542 PROTEIN"/>
    <property type="match status" value="1"/>
</dbReference>
<protein>
    <submittedName>
        <fullName evidence="1">Transposase</fullName>
    </submittedName>
</protein>
<keyword evidence="2" id="KW-1185">Reference proteome</keyword>
<name>A0ABY3PH85_9CYAN</name>
<gene>
    <name evidence="1" type="ORF">ISF26_14625</name>
</gene>
<dbReference type="Pfam" id="PF01527">
    <property type="entry name" value="HTH_Tnp_1"/>
    <property type="match status" value="1"/>
</dbReference>